<dbReference type="EMBL" id="BARW01005247">
    <property type="protein sequence ID" value="GAI77104.1"/>
    <property type="molecule type" value="Genomic_DNA"/>
</dbReference>
<sequence>AELVLQVMIDLDSYEKAVIVSSDGDFYCLVNYLREKNKLQCMLAPCKAGCSHLLDIVSKGRVAYLDNLRGKLEFNKKNPL</sequence>
<accession>X1TAR5</accession>
<gene>
    <name evidence="1" type="ORF">S12H4_11589</name>
</gene>
<organism evidence="1">
    <name type="scientific">marine sediment metagenome</name>
    <dbReference type="NCBI Taxonomy" id="412755"/>
    <lineage>
        <taxon>unclassified sequences</taxon>
        <taxon>metagenomes</taxon>
        <taxon>ecological metagenomes</taxon>
    </lineage>
</organism>
<proteinExistence type="predicted"/>
<dbReference type="Gene3D" id="3.40.50.1010">
    <property type="entry name" value="5'-nuclease"/>
    <property type="match status" value="1"/>
</dbReference>
<comment type="caution">
    <text evidence="1">The sequence shown here is derived from an EMBL/GenBank/DDBJ whole genome shotgun (WGS) entry which is preliminary data.</text>
</comment>
<reference evidence="1" key="1">
    <citation type="journal article" date="2014" name="Front. Microbiol.">
        <title>High frequency of phylogenetically diverse reductive dehalogenase-homologous genes in deep subseafloor sedimentary metagenomes.</title>
        <authorList>
            <person name="Kawai M."/>
            <person name="Futagami T."/>
            <person name="Toyoda A."/>
            <person name="Takaki Y."/>
            <person name="Nishi S."/>
            <person name="Hori S."/>
            <person name="Arai W."/>
            <person name="Tsubouchi T."/>
            <person name="Morono Y."/>
            <person name="Uchiyama I."/>
            <person name="Ito T."/>
            <person name="Fujiyama A."/>
            <person name="Inagaki F."/>
            <person name="Takami H."/>
        </authorList>
    </citation>
    <scope>NUCLEOTIDE SEQUENCE</scope>
    <source>
        <strain evidence="1">Expedition CK06-06</strain>
    </source>
</reference>
<dbReference type="AlphaFoldDB" id="X1TAR5"/>
<name>X1TAR5_9ZZZZ</name>
<evidence type="ECO:0000313" key="1">
    <source>
        <dbReference type="EMBL" id="GAI77104.1"/>
    </source>
</evidence>
<protein>
    <recommendedName>
        <fullName evidence="2">NYN domain-containing protein</fullName>
    </recommendedName>
</protein>
<feature type="non-terminal residue" evidence="1">
    <location>
        <position position="1"/>
    </location>
</feature>
<evidence type="ECO:0008006" key="2">
    <source>
        <dbReference type="Google" id="ProtNLM"/>
    </source>
</evidence>